<dbReference type="GO" id="GO:0016020">
    <property type="term" value="C:membrane"/>
    <property type="evidence" value="ECO:0007669"/>
    <property type="project" value="InterPro"/>
</dbReference>
<keyword evidence="6" id="KW-1185">Reference proteome</keyword>
<dbReference type="Gene3D" id="3.40.50.300">
    <property type="entry name" value="P-loop containing nucleotide triphosphate hydrolases"/>
    <property type="match status" value="1"/>
</dbReference>
<dbReference type="PANTHER" id="PTHR14143:SF1">
    <property type="entry name" value="IRG-TYPE G DOMAIN-CONTAINING PROTEIN"/>
    <property type="match status" value="1"/>
</dbReference>
<organism evidence="5 6">
    <name type="scientific">Edaphochlamys debaryana</name>
    <dbReference type="NCBI Taxonomy" id="47281"/>
    <lineage>
        <taxon>Eukaryota</taxon>
        <taxon>Viridiplantae</taxon>
        <taxon>Chlorophyta</taxon>
        <taxon>core chlorophytes</taxon>
        <taxon>Chlorophyceae</taxon>
        <taxon>CS clade</taxon>
        <taxon>Chlamydomonadales</taxon>
        <taxon>Chlamydomonadales incertae sedis</taxon>
        <taxon>Edaphochlamys</taxon>
    </lineage>
</organism>
<evidence type="ECO:0000313" key="6">
    <source>
        <dbReference type="Proteomes" id="UP000612055"/>
    </source>
</evidence>
<feature type="region of interest" description="Disordered" evidence="3">
    <location>
        <begin position="287"/>
        <end position="306"/>
    </location>
</feature>
<evidence type="ECO:0000256" key="1">
    <source>
        <dbReference type="ARBA" id="ARBA00005429"/>
    </source>
</evidence>
<comment type="similarity">
    <text evidence="1">Belongs to the TRAFAC class dynamin-like GTPase superfamily. IRG family.</text>
</comment>
<protein>
    <recommendedName>
        <fullName evidence="4">IRG-type G domain-containing protein</fullName>
    </recommendedName>
</protein>
<name>A0A835YN52_9CHLO</name>
<dbReference type="EMBL" id="JAEHOE010000003">
    <property type="protein sequence ID" value="KAG2500764.1"/>
    <property type="molecule type" value="Genomic_DNA"/>
</dbReference>
<dbReference type="InterPro" id="IPR007743">
    <property type="entry name" value="Immunity-related_GTPase-like"/>
</dbReference>
<evidence type="ECO:0000313" key="5">
    <source>
        <dbReference type="EMBL" id="KAG2500764.1"/>
    </source>
</evidence>
<accession>A0A835YN52</accession>
<dbReference type="SUPFAM" id="SSF52540">
    <property type="entry name" value="P-loop containing nucleoside triphosphate hydrolases"/>
    <property type="match status" value="1"/>
</dbReference>
<evidence type="ECO:0000259" key="4">
    <source>
        <dbReference type="PROSITE" id="PS51716"/>
    </source>
</evidence>
<reference evidence="5" key="1">
    <citation type="journal article" date="2020" name="bioRxiv">
        <title>Comparative genomics of Chlamydomonas.</title>
        <authorList>
            <person name="Craig R.J."/>
            <person name="Hasan A.R."/>
            <person name="Ness R.W."/>
            <person name="Keightley P.D."/>
        </authorList>
    </citation>
    <scope>NUCLEOTIDE SEQUENCE</scope>
    <source>
        <strain evidence="5">CCAP 11/70</strain>
    </source>
</reference>
<dbReference type="PANTHER" id="PTHR14143">
    <property type="entry name" value="INTERFERON-INDUCIBLE GTPASE FAMILY MEMBER"/>
    <property type="match status" value="1"/>
</dbReference>
<feature type="domain" description="IRG-type G" evidence="4">
    <location>
        <begin position="87"/>
        <end position="288"/>
    </location>
</feature>
<comment type="caution">
    <text evidence="5">The sequence shown here is derived from an EMBL/GenBank/DDBJ whole genome shotgun (WGS) entry which is preliminary data.</text>
</comment>
<dbReference type="AlphaFoldDB" id="A0A835YN52"/>
<gene>
    <name evidence="5" type="ORF">HYH03_001526</name>
</gene>
<feature type="coiled-coil region" evidence="2">
    <location>
        <begin position="1"/>
        <end position="60"/>
    </location>
</feature>
<dbReference type="PROSITE" id="PS51716">
    <property type="entry name" value="G_IRG"/>
    <property type="match status" value="1"/>
</dbReference>
<dbReference type="Pfam" id="PF05049">
    <property type="entry name" value="IIGP"/>
    <property type="match status" value="1"/>
</dbReference>
<sequence length="349" mass="37776">MQQDQEVLERQLEEKEAALRRALQAGSREKARAEELSEDLSRLQDKHTELEVELKKATAATAWRRAPPQELLAAAKEALGPLGFDPLSFNIAVVGSSGMGKSSLINSLLSLKGDSMTRADVDHTQECTRQLRRYDLKENAVALWDVPGGDTANHPGASYVQDKHLAAFDMLLLVVNERVTEMHANIMLASLSKFSHQKVLLVYPKADDRIRSMRNSDPGLEEATAVRRIQEAAVRGIEAALESLVRKGELDRSTLDRRRTADGGVLPLSPDHVFVMSNHLMAATLGKEASGGAKQTRAWPGLGRGRGGAKQQAAALGLQPAGPVFKEGKRLMVAISGGMVAAASALQKP</sequence>
<keyword evidence="2" id="KW-0175">Coiled coil</keyword>
<evidence type="ECO:0000256" key="3">
    <source>
        <dbReference type="SAM" id="MobiDB-lite"/>
    </source>
</evidence>
<dbReference type="GO" id="GO:0005525">
    <property type="term" value="F:GTP binding"/>
    <property type="evidence" value="ECO:0007669"/>
    <property type="project" value="InterPro"/>
</dbReference>
<dbReference type="OrthoDB" id="422720at2759"/>
<dbReference type="InterPro" id="IPR030385">
    <property type="entry name" value="G_IRG_dom"/>
</dbReference>
<proteinExistence type="inferred from homology"/>
<dbReference type="InterPro" id="IPR027417">
    <property type="entry name" value="P-loop_NTPase"/>
</dbReference>
<dbReference type="Proteomes" id="UP000612055">
    <property type="component" value="Unassembled WGS sequence"/>
</dbReference>
<evidence type="ECO:0000256" key="2">
    <source>
        <dbReference type="SAM" id="Coils"/>
    </source>
</evidence>